<evidence type="ECO:0000313" key="1">
    <source>
        <dbReference type="EMBL" id="KNC84383.1"/>
    </source>
</evidence>
<reference evidence="1 2" key="1">
    <citation type="submission" date="2011-02" db="EMBL/GenBank/DDBJ databases">
        <title>The Genome Sequence of Sphaeroforma arctica JP610.</title>
        <authorList>
            <consortium name="The Broad Institute Genome Sequencing Platform"/>
            <person name="Russ C."/>
            <person name="Cuomo C."/>
            <person name="Young S.K."/>
            <person name="Zeng Q."/>
            <person name="Gargeya S."/>
            <person name="Alvarado L."/>
            <person name="Berlin A."/>
            <person name="Chapman S.B."/>
            <person name="Chen Z."/>
            <person name="Freedman E."/>
            <person name="Gellesch M."/>
            <person name="Goldberg J."/>
            <person name="Griggs A."/>
            <person name="Gujja S."/>
            <person name="Heilman E."/>
            <person name="Heiman D."/>
            <person name="Howarth C."/>
            <person name="Mehta T."/>
            <person name="Neiman D."/>
            <person name="Pearson M."/>
            <person name="Roberts A."/>
            <person name="Saif S."/>
            <person name="Shea T."/>
            <person name="Shenoy N."/>
            <person name="Sisk P."/>
            <person name="Stolte C."/>
            <person name="Sykes S."/>
            <person name="White J."/>
            <person name="Yandava C."/>
            <person name="Burger G."/>
            <person name="Gray M.W."/>
            <person name="Holland P.W.H."/>
            <person name="King N."/>
            <person name="Lang F.B.F."/>
            <person name="Roger A.J."/>
            <person name="Ruiz-Trillo I."/>
            <person name="Haas B."/>
            <person name="Nusbaum C."/>
            <person name="Birren B."/>
        </authorList>
    </citation>
    <scope>NUCLEOTIDE SEQUENCE [LARGE SCALE GENOMIC DNA]</scope>
    <source>
        <strain evidence="1 2">JP610</strain>
    </source>
</reference>
<gene>
    <name evidence="1" type="ORF">SARC_03399</name>
</gene>
<dbReference type="RefSeq" id="XP_014158285.1">
    <property type="nucleotide sequence ID" value="XM_014302810.1"/>
</dbReference>
<keyword evidence="2" id="KW-1185">Reference proteome</keyword>
<evidence type="ECO:0000313" key="2">
    <source>
        <dbReference type="Proteomes" id="UP000054560"/>
    </source>
</evidence>
<dbReference type="AlphaFoldDB" id="A0A0L0G812"/>
<proteinExistence type="predicted"/>
<dbReference type="GeneID" id="25903903"/>
<protein>
    <submittedName>
        <fullName evidence="1">Uncharacterized protein</fullName>
    </submittedName>
</protein>
<name>A0A0L0G812_9EUKA</name>
<sequence>MDLDDIEDIVREGDDFGSAGSGVRKYVVPRARVTTRKVPILSNRDYQKACTVVIIPTPDFFS</sequence>
<dbReference type="EMBL" id="KQ241768">
    <property type="protein sequence ID" value="KNC84383.1"/>
    <property type="molecule type" value="Genomic_DNA"/>
</dbReference>
<organism evidence="1 2">
    <name type="scientific">Sphaeroforma arctica JP610</name>
    <dbReference type="NCBI Taxonomy" id="667725"/>
    <lineage>
        <taxon>Eukaryota</taxon>
        <taxon>Ichthyosporea</taxon>
        <taxon>Ichthyophonida</taxon>
        <taxon>Sphaeroforma</taxon>
    </lineage>
</organism>
<accession>A0A0L0G812</accession>
<dbReference type="Proteomes" id="UP000054560">
    <property type="component" value="Unassembled WGS sequence"/>
</dbReference>